<protein>
    <submittedName>
        <fullName evidence="1">Uncharacterized protein</fullName>
    </submittedName>
</protein>
<sequence>MLFILPLTWECHICDEERPDAKISVLTKPIMIIHGIACGVQNIRYCNDKAECIEGAQHKSFFGGEKPSV</sequence>
<dbReference type="EMBL" id="LAZR01000142">
    <property type="protein sequence ID" value="KKN87014.1"/>
    <property type="molecule type" value="Genomic_DNA"/>
</dbReference>
<organism evidence="1">
    <name type="scientific">marine sediment metagenome</name>
    <dbReference type="NCBI Taxonomy" id="412755"/>
    <lineage>
        <taxon>unclassified sequences</taxon>
        <taxon>metagenomes</taxon>
        <taxon>ecological metagenomes</taxon>
    </lineage>
</organism>
<reference evidence="1" key="1">
    <citation type="journal article" date="2015" name="Nature">
        <title>Complex archaea that bridge the gap between prokaryotes and eukaryotes.</title>
        <authorList>
            <person name="Spang A."/>
            <person name="Saw J.H."/>
            <person name="Jorgensen S.L."/>
            <person name="Zaremba-Niedzwiedzka K."/>
            <person name="Martijn J."/>
            <person name="Lind A.E."/>
            <person name="van Eijk R."/>
            <person name="Schleper C."/>
            <person name="Guy L."/>
            <person name="Ettema T.J."/>
        </authorList>
    </citation>
    <scope>NUCLEOTIDE SEQUENCE</scope>
</reference>
<dbReference type="AlphaFoldDB" id="A0A0F9U5X9"/>
<accession>A0A0F9U5X9</accession>
<comment type="caution">
    <text evidence="1">The sequence shown here is derived from an EMBL/GenBank/DDBJ whole genome shotgun (WGS) entry which is preliminary data.</text>
</comment>
<evidence type="ECO:0000313" key="1">
    <source>
        <dbReference type="EMBL" id="KKN87014.1"/>
    </source>
</evidence>
<name>A0A0F9U5X9_9ZZZZ</name>
<gene>
    <name evidence="1" type="ORF">LCGC14_0262830</name>
</gene>
<proteinExistence type="predicted"/>